<comment type="function">
    <text evidence="5">Bifunctional serine/threonine kinase and phosphorylase involved in the regulation of the pyruvate, phosphate dikinase (PPDK) by catalyzing its phosphorylation/dephosphorylation.</text>
</comment>
<keyword evidence="3 5" id="KW-0547">Nucleotide-binding</keyword>
<evidence type="ECO:0000256" key="5">
    <source>
        <dbReference type="HAMAP-Rule" id="MF_00921"/>
    </source>
</evidence>
<evidence type="ECO:0000313" key="7">
    <source>
        <dbReference type="Proteomes" id="UP001146670"/>
    </source>
</evidence>
<evidence type="ECO:0000256" key="3">
    <source>
        <dbReference type="ARBA" id="ARBA00022741"/>
    </source>
</evidence>
<dbReference type="Proteomes" id="UP001146670">
    <property type="component" value="Unassembled WGS sequence"/>
</dbReference>
<dbReference type="GO" id="GO:0004674">
    <property type="term" value="F:protein serine/threonine kinase activity"/>
    <property type="evidence" value="ECO:0007669"/>
    <property type="project" value="UniProtKB-UniRule"/>
</dbReference>
<comment type="catalytic activity">
    <reaction evidence="5">
        <text>N(tele)-phospho-L-histidyl/L-threonyl-[pyruvate, phosphate dikinase] + ADP = N(tele)-phospho-L-histidyl/O-phospho-L-threonyl-[pyruvate, phosphate dikinase] + AMP + H(+)</text>
        <dbReference type="Rhea" id="RHEA:43692"/>
        <dbReference type="Rhea" id="RHEA-COMP:10650"/>
        <dbReference type="Rhea" id="RHEA-COMP:10651"/>
        <dbReference type="ChEBI" id="CHEBI:15378"/>
        <dbReference type="ChEBI" id="CHEBI:30013"/>
        <dbReference type="ChEBI" id="CHEBI:61977"/>
        <dbReference type="ChEBI" id="CHEBI:83586"/>
        <dbReference type="ChEBI" id="CHEBI:456215"/>
        <dbReference type="ChEBI" id="CHEBI:456216"/>
        <dbReference type="EC" id="2.7.11.32"/>
    </reaction>
</comment>
<dbReference type="Pfam" id="PF03618">
    <property type="entry name" value="Kinase-PPPase"/>
    <property type="match status" value="1"/>
</dbReference>
<gene>
    <name evidence="6" type="ORF">OW157_01355</name>
</gene>
<dbReference type="EC" id="2.7.4.27" evidence="5"/>
<keyword evidence="7" id="KW-1185">Reference proteome</keyword>
<keyword evidence="2 5" id="KW-0808">Transferase</keyword>
<evidence type="ECO:0000313" key="6">
    <source>
        <dbReference type="EMBL" id="MCZ0725214.1"/>
    </source>
</evidence>
<accession>A0A9X3FNN4</accession>
<dbReference type="PANTHER" id="PTHR31756">
    <property type="entry name" value="PYRUVATE, PHOSPHATE DIKINASE REGULATORY PROTEIN 1, CHLOROPLASTIC"/>
    <property type="match status" value="1"/>
</dbReference>
<evidence type="ECO:0000256" key="2">
    <source>
        <dbReference type="ARBA" id="ARBA00022679"/>
    </source>
</evidence>
<dbReference type="HAMAP" id="MF_00921">
    <property type="entry name" value="PDRP"/>
    <property type="match status" value="1"/>
</dbReference>
<sequence>MATNNKQNKQAVDYFLISDAVGSLVQDVYQSASVQFPEVDCSYQLFPFIQRLDSLQPILNQAKEQGVGIISSLIDPKMQDYTEKFCQDNNLFFYNLVAPVIADMERRFHSQARQKPGIRHKLNDEYYRRIEALEFAVLNDDGQHPNRFKEADIVLLGISRTSKTPLSMYLANLGYKVANLPLVPEANLPEIIYEINRDKIIGLTNDVNVLNKFRRERLRSYGIENSSLYSNDDRIQVELNYADQVYEDLQCPVINVADRSIEETATLILMFLNSEFNNSDIDLT</sequence>
<dbReference type="EMBL" id="JAPRFR010000001">
    <property type="protein sequence ID" value="MCZ0725214.1"/>
    <property type="molecule type" value="Genomic_DNA"/>
</dbReference>
<keyword evidence="4 5" id="KW-0418">Kinase</keyword>
<keyword evidence="1 5" id="KW-0723">Serine/threonine-protein kinase</keyword>
<comment type="similarity">
    <text evidence="5">Belongs to the pyruvate, phosphate/water dikinase regulatory protein family. PDRP subfamily.</text>
</comment>
<dbReference type="PANTHER" id="PTHR31756:SF3">
    <property type="entry name" value="PYRUVATE, PHOSPHATE DIKINASE REGULATORY PROTEIN 1, CHLOROPLASTIC"/>
    <property type="match status" value="1"/>
</dbReference>
<dbReference type="AlphaFoldDB" id="A0A9X3FNN4"/>
<comment type="catalytic activity">
    <reaction evidence="5">
        <text>N(tele)-phospho-L-histidyl/O-phospho-L-threonyl-[pyruvate, phosphate dikinase] + phosphate + H(+) = N(tele)-phospho-L-histidyl/L-threonyl-[pyruvate, phosphate dikinase] + diphosphate</text>
        <dbReference type="Rhea" id="RHEA:43696"/>
        <dbReference type="Rhea" id="RHEA-COMP:10650"/>
        <dbReference type="Rhea" id="RHEA-COMP:10651"/>
        <dbReference type="ChEBI" id="CHEBI:15378"/>
        <dbReference type="ChEBI" id="CHEBI:30013"/>
        <dbReference type="ChEBI" id="CHEBI:33019"/>
        <dbReference type="ChEBI" id="CHEBI:43474"/>
        <dbReference type="ChEBI" id="CHEBI:61977"/>
        <dbReference type="ChEBI" id="CHEBI:83586"/>
        <dbReference type="EC" id="2.7.4.27"/>
    </reaction>
</comment>
<dbReference type="EC" id="2.7.11.32" evidence="5"/>
<organism evidence="6 7">
    <name type="scientific">Aerococcus kribbianus</name>
    <dbReference type="NCBI Taxonomy" id="2999064"/>
    <lineage>
        <taxon>Bacteria</taxon>
        <taxon>Bacillati</taxon>
        <taxon>Bacillota</taxon>
        <taxon>Bacilli</taxon>
        <taxon>Lactobacillales</taxon>
        <taxon>Aerococcaceae</taxon>
        <taxon>Aerococcus</taxon>
    </lineage>
</organism>
<dbReference type="GO" id="GO:0016776">
    <property type="term" value="F:phosphotransferase activity, phosphate group as acceptor"/>
    <property type="evidence" value="ECO:0007669"/>
    <property type="project" value="UniProtKB-UniRule"/>
</dbReference>
<protein>
    <recommendedName>
        <fullName evidence="5">Putative pyruvate, phosphate dikinase regulatory protein</fullName>
        <shortName evidence="5">PPDK regulatory protein</shortName>
        <ecNumber evidence="5">2.7.11.32</ecNumber>
        <ecNumber evidence="5">2.7.4.27</ecNumber>
    </recommendedName>
</protein>
<comment type="caution">
    <text evidence="6">The sequence shown here is derived from an EMBL/GenBank/DDBJ whole genome shotgun (WGS) entry which is preliminary data.</text>
</comment>
<proteinExistence type="inferred from homology"/>
<dbReference type="GO" id="GO:0043531">
    <property type="term" value="F:ADP binding"/>
    <property type="evidence" value="ECO:0007669"/>
    <property type="project" value="UniProtKB-UniRule"/>
</dbReference>
<dbReference type="InterPro" id="IPR026565">
    <property type="entry name" value="PPDK_reg"/>
</dbReference>
<dbReference type="RefSeq" id="WP_268751538.1">
    <property type="nucleotide sequence ID" value="NZ_JAPRFQ010000001.1"/>
</dbReference>
<evidence type="ECO:0000256" key="1">
    <source>
        <dbReference type="ARBA" id="ARBA00022527"/>
    </source>
</evidence>
<dbReference type="GO" id="GO:0005524">
    <property type="term" value="F:ATP binding"/>
    <property type="evidence" value="ECO:0007669"/>
    <property type="project" value="InterPro"/>
</dbReference>
<evidence type="ECO:0000256" key="4">
    <source>
        <dbReference type="ARBA" id="ARBA00022777"/>
    </source>
</evidence>
<dbReference type="NCBIfam" id="NF003742">
    <property type="entry name" value="PRK05339.1"/>
    <property type="match status" value="1"/>
</dbReference>
<reference evidence="6" key="1">
    <citation type="submission" date="2022-12" db="EMBL/GenBank/DDBJ databases">
        <title>Description and comparative metabolic analysis of Aerococcus sp. nov., isolated from the feces of a pig.</title>
        <authorList>
            <person name="Chang Y.-H."/>
        </authorList>
    </citation>
    <scope>NUCLEOTIDE SEQUENCE</scope>
    <source>
        <strain evidence="6">YH-aer222</strain>
    </source>
</reference>
<name>A0A9X3FNN4_9LACT</name>
<feature type="binding site" evidence="5">
    <location>
        <begin position="157"/>
        <end position="164"/>
    </location>
    <ligand>
        <name>ADP</name>
        <dbReference type="ChEBI" id="CHEBI:456216"/>
    </ligand>
</feature>
<dbReference type="InterPro" id="IPR005177">
    <property type="entry name" value="Kinase-pyrophosphorylase"/>
</dbReference>